<evidence type="ECO:0000313" key="2">
    <source>
        <dbReference type="EMBL" id="CAG9315148.1"/>
    </source>
</evidence>
<feature type="domain" description="RecQ mediated genome instability protein 1 OB-fold" evidence="1">
    <location>
        <begin position="66"/>
        <end position="131"/>
    </location>
</feature>
<reference evidence="2" key="1">
    <citation type="submission" date="2021-09" db="EMBL/GenBank/DDBJ databases">
        <authorList>
            <consortium name="AG Swart"/>
            <person name="Singh M."/>
            <person name="Singh A."/>
            <person name="Seah K."/>
            <person name="Emmerich C."/>
        </authorList>
    </citation>
    <scope>NUCLEOTIDE SEQUENCE</scope>
    <source>
        <strain evidence="2">ATCC30299</strain>
    </source>
</reference>
<accession>A0AAU9INR7</accession>
<dbReference type="Gene3D" id="2.40.50.770">
    <property type="entry name" value="RecQ-mediated genome instability protein Rmi1, C-terminal domain"/>
    <property type="match status" value="1"/>
</dbReference>
<evidence type="ECO:0000313" key="3">
    <source>
        <dbReference type="Proteomes" id="UP001162131"/>
    </source>
</evidence>
<name>A0AAU9INR7_9CILI</name>
<comment type="caution">
    <text evidence="2">The sequence shown here is derived from an EMBL/GenBank/DDBJ whole genome shotgun (WGS) entry which is preliminary data.</text>
</comment>
<dbReference type="InterPro" id="IPR013894">
    <property type="entry name" value="RMI1_OB"/>
</dbReference>
<dbReference type="Proteomes" id="UP001162131">
    <property type="component" value="Unassembled WGS sequence"/>
</dbReference>
<protein>
    <recommendedName>
        <fullName evidence="1">RecQ mediated genome instability protein 1 OB-fold domain-containing protein</fullName>
    </recommendedName>
</protein>
<proteinExistence type="predicted"/>
<organism evidence="2 3">
    <name type="scientific">Blepharisma stoltei</name>
    <dbReference type="NCBI Taxonomy" id="1481888"/>
    <lineage>
        <taxon>Eukaryota</taxon>
        <taxon>Sar</taxon>
        <taxon>Alveolata</taxon>
        <taxon>Ciliophora</taxon>
        <taxon>Postciliodesmatophora</taxon>
        <taxon>Heterotrichea</taxon>
        <taxon>Heterotrichida</taxon>
        <taxon>Blepharismidae</taxon>
        <taxon>Blepharisma</taxon>
    </lineage>
</organism>
<gene>
    <name evidence="2" type="ORF">BSTOLATCC_MIC12922</name>
</gene>
<sequence>MNFLKIGDTTISLKRSFSSEEEAWNFLLDNPIGNIVNSGLEEGETDRGMFQKNCVAEIIDCKDISRRECDEKGKIRCFLMTLTDGKLIFKGMEYQPFEEIKDKPNPGSKILLMGPFEFRRKIALLCSHNVLTLSMTE</sequence>
<dbReference type="EMBL" id="CAJZBQ010000013">
    <property type="protein sequence ID" value="CAG9315148.1"/>
    <property type="molecule type" value="Genomic_DNA"/>
</dbReference>
<dbReference type="Pfam" id="PF08585">
    <property type="entry name" value="RMI1_N_C"/>
    <property type="match status" value="1"/>
</dbReference>
<evidence type="ECO:0000259" key="1">
    <source>
        <dbReference type="Pfam" id="PF08585"/>
    </source>
</evidence>
<keyword evidence="3" id="KW-1185">Reference proteome</keyword>
<dbReference type="InterPro" id="IPR042470">
    <property type="entry name" value="RMI1_N_C_sf"/>
</dbReference>
<dbReference type="AlphaFoldDB" id="A0AAU9INR7"/>